<dbReference type="AlphaFoldDB" id="K5XFA0"/>
<dbReference type="KEGG" id="pco:PHACADRAFT_204920"/>
<reference evidence="2 3" key="1">
    <citation type="journal article" date="2012" name="BMC Genomics">
        <title>Comparative genomics of the white-rot fungi, Phanerochaete carnosa and P. chrysosporium, to elucidate the genetic basis of the distinct wood types they colonize.</title>
        <authorList>
            <person name="Suzuki H."/>
            <person name="MacDonald J."/>
            <person name="Syed K."/>
            <person name="Salamov A."/>
            <person name="Hori C."/>
            <person name="Aerts A."/>
            <person name="Henrissat B."/>
            <person name="Wiebenga A."/>
            <person name="vanKuyk P.A."/>
            <person name="Barry K."/>
            <person name="Lindquist E."/>
            <person name="LaButti K."/>
            <person name="Lapidus A."/>
            <person name="Lucas S."/>
            <person name="Coutinho P."/>
            <person name="Gong Y."/>
            <person name="Samejima M."/>
            <person name="Mahadevan R."/>
            <person name="Abou-Zaid M."/>
            <person name="de Vries R.P."/>
            <person name="Igarashi K."/>
            <person name="Yadav J.S."/>
            <person name="Grigoriev I.V."/>
            <person name="Master E.R."/>
        </authorList>
    </citation>
    <scope>NUCLEOTIDE SEQUENCE [LARGE SCALE GENOMIC DNA]</scope>
    <source>
        <strain evidence="2 3">HHB-10118-sp</strain>
    </source>
</reference>
<dbReference type="OrthoDB" id="3318310at2759"/>
<feature type="region of interest" description="Disordered" evidence="1">
    <location>
        <begin position="107"/>
        <end position="131"/>
    </location>
</feature>
<sequence>MPDTPQVVYWTHQLILSPGLERFSVVFPEALSRATEHLGLDHQPSWFNPRPRKGNAATLRRVGNGPTKVSTARAKVEAEAFAQLAAADALTPPNSERSDAIYVYEVESTSTSPSIPKIKRGRNQRKKKKTT</sequence>
<feature type="region of interest" description="Disordered" evidence="1">
    <location>
        <begin position="41"/>
        <end position="67"/>
    </location>
</feature>
<keyword evidence="3" id="KW-1185">Reference proteome</keyword>
<dbReference type="RefSeq" id="XP_007391167.1">
    <property type="nucleotide sequence ID" value="XM_007391105.1"/>
</dbReference>
<organism evidence="2 3">
    <name type="scientific">Phanerochaete carnosa (strain HHB-10118-sp)</name>
    <name type="common">White-rot fungus</name>
    <name type="synonym">Peniophora carnosa</name>
    <dbReference type="NCBI Taxonomy" id="650164"/>
    <lineage>
        <taxon>Eukaryota</taxon>
        <taxon>Fungi</taxon>
        <taxon>Dikarya</taxon>
        <taxon>Basidiomycota</taxon>
        <taxon>Agaricomycotina</taxon>
        <taxon>Agaricomycetes</taxon>
        <taxon>Polyporales</taxon>
        <taxon>Phanerochaetaceae</taxon>
        <taxon>Phanerochaete</taxon>
    </lineage>
</organism>
<gene>
    <name evidence="2" type="ORF">PHACADRAFT_204920</name>
</gene>
<dbReference type="HOGENOM" id="CLU_1928344_0_0_1"/>
<dbReference type="InParanoid" id="K5XFA0"/>
<accession>K5XFA0</accession>
<dbReference type="Proteomes" id="UP000008370">
    <property type="component" value="Unassembled WGS sequence"/>
</dbReference>
<evidence type="ECO:0000256" key="1">
    <source>
        <dbReference type="SAM" id="MobiDB-lite"/>
    </source>
</evidence>
<feature type="compositionally biased region" description="Basic residues" evidence="1">
    <location>
        <begin position="117"/>
        <end position="131"/>
    </location>
</feature>
<evidence type="ECO:0000313" key="3">
    <source>
        <dbReference type="Proteomes" id="UP000008370"/>
    </source>
</evidence>
<evidence type="ECO:0000313" key="2">
    <source>
        <dbReference type="EMBL" id="EKM61767.1"/>
    </source>
</evidence>
<dbReference type="EMBL" id="JH930468">
    <property type="protein sequence ID" value="EKM61767.1"/>
    <property type="molecule type" value="Genomic_DNA"/>
</dbReference>
<name>K5XFA0_PHACS</name>
<protein>
    <submittedName>
        <fullName evidence="2">Uncharacterized protein</fullName>
    </submittedName>
</protein>
<dbReference type="GeneID" id="18912313"/>
<proteinExistence type="predicted"/>